<keyword evidence="7" id="KW-1185">Reference proteome</keyword>
<feature type="compositionally biased region" description="Low complexity" evidence="2">
    <location>
        <begin position="215"/>
        <end position="242"/>
    </location>
</feature>
<organism evidence="6 7">
    <name type="scientific">Planosporangium mesophilum</name>
    <dbReference type="NCBI Taxonomy" id="689768"/>
    <lineage>
        <taxon>Bacteria</taxon>
        <taxon>Bacillati</taxon>
        <taxon>Actinomycetota</taxon>
        <taxon>Actinomycetes</taxon>
        <taxon>Micromonosporales</taxon>
        <taxon>Micromonosporaceae</taxon>
        <taxon>Planosporangium</taxon>
    </lineage>
</organism>
<evidence type="ECO:0000256" key="3">
    <source>
        <dbReference type="SAM" id="Phobius"/>
    </source>
</evidence>
<evidence type="ECO:0000259" key="5">
    <source>
        <dbReference type="Pfam" id="PF03067"/>
    </source>
</evidence>
<dbReference type="PANTHER" id="PTHR34823:SF1">
    <property type="entry name" value="CHITIN-BINDING TYPE-4 DOMAIN-CONTAINING PROTEIN"/>
    <property type="match status" value="1"/>
</dbReference>
<feature type="region of interest" description="Disordered" evidence="2">
    <location>
        <begin position="215"/>
        <end position="244"/>
    </location>
</feature>
<feature type="chain" id="PRO_5035258042" description="Chitin-binding type-4 domain-containing protein" evidence="4">
    <location>
        <begin position="28"/>
        <end position="291"/>
    </location>
</feature>
<dbReference type="SUPFAM" id="SSF81296">
    <property type="entry name" value="E set domains"/>
    <property type="match status" value="1"/>
</dbReference>
<reference evidence="6" key="1">
    <citation type="submission" date="2021-01" db="EMBL/GenBank/DDBJ databases">
        <title>Whole genome shotgun sequence of Planosporangium mesophilum NBRC 109066.</title>
        <authorList>
            <person name="Komaki H."/>
            <person name="Tamura T."/>
        </authorList>
    </citation>
    <scope>NUCLEOTIDE SEQUENCE</scope>
    <source>
        <strain evidence="6">NBRC 109066</strain>
    </source>
</reference>
<gene>
    <name evidence="6" type="ORF">Pme01_49680</name>
</gene>
<keyword evidence="3" id="KW-0812">Transmembrane</keyword>
<dbReference type="InterPro" id="IPR004302">
    <property type="entry name" value="Cellulose/chitin-bd_N"/>
</dbReference>
<dbReference type="Proteomes" id="UP000599074">
    <property type="component" value="Unassembled WGS sequence"/>
</dbReference>
<feature type="transmembrane region" description="Helical" evidence="3">
    <location>
        <begin position="259"/>
        <end position="279"/>
    </location>
</feature>
<evidence type="ECO:0000256" key="4">
    <source>
        <dbReference type="SAM" id="SignalP"/>
    </source>
</evidence>
<dbReference type="RefSeq" id="WP_168115164.1">
    <property type="nucleotide sequence ID" value="NZ_BOON01000050.1"/>
</dbReference>
<protein>
    <recommendedName>
        <fullName evidence="5">Chitin-binding type-4 domain-containing protein</fullName>
    </recommendedName>
</protein>
<dbReference type="InterPro" id="IPR014756">
    <property type="entry name" value="Ig_E-set"/>
</dbReference>
<keyword evidence="3" id="KW-1133">Transmembrane helix</keyword>
<comment type="caution">
    <text evidence="6">The sequence shown here is derived from an EMBL/GenBank/DDBJ whole genome shotgun (WGS) entry which is preliminary data.</text>
</comment>
<name>A0A8J3X2X7_9ACTN</name>
<accession>A0A8J3X2X7</accession>
<evidence type="ECO:0000256" key="1">
    <source>
        <dbReference type="ARBA" id="ARBA00022729"/>
    </source>
</evidence>
<feature type="domain" description="Chitin-binding type-4" evidence="5">
    <location>
        <begin position="30"/>
        <end position="208"/>
    </location>
</feature>
<evidence type="ECO:0000313" key="7">
    <source>
        <dbReference type="Proteomes" id="UP000599074"/>
    </source>
</evidence>
<keyword evidence="1 4" id="KW-0732">Signal</keyword>
<sequence>MTARRTAAGIVLTVIASLLLTGLAAPAHGHGALDNPVSRLVACGPDGGGDAQSAACRAAVAVSGALPFTNWDNLRVANVGGRDREVIPDGALCSAGLPAYRGLDLPRADWPATRLTPGATFGFTYRETIPHRGTFRLYVTRDSYDPTRPLSWGDLEAKPFLTATDPALTNGAYRMRGTLPAGKTGRHLIYTVWQNSSTPDTYYSCSDVVFAGGPATAAPKPSAAPQEPEPGATTPGPEPSGSAGTAAVRLTAAGGTGDGAPGLAAAVLAAVTGLGGFLLHRRARTQGSGSR</sequence>
<dbReference type="Pfam" id="PF03067">
    <property type="entry name" value="LPMO_10"/>
    <property type="match status" value="1"/>
</dbReference>
<evidence type="ECO:0000256" key="2">
    <source>
        <dbReference type="SAM" id="MobiDB-lite"/>
    </source>
</evidence>
<keyword evidence="3" id="KW-0472">Membrane</keyword>
<dbReference type="CDD" id="cd21177">
    <property type="entry name" value="LPMO_AA10"/>
    <property type="match status" value="1"/>
</dbReference>
<dbReference type="Gene3D" id="2.70.50.50">
    <property type="entry name" value="chitin-binding protein cbp21"/>
    <property type="match status" value="1"/>
</dbReference>
<dbReference type="PANTHER" id="PTHR34823">
    <property type="entry name" value="GLCNAC-BINDING PROTEIN A"/>
    <property type="match status" value="1"/>
</dbReference>
<feature type="signal peptide" evidence="4">
    <location>
        <begin position="1"/>
        <end position="27"/>
    </location>
</feature>
<proteinExistence type="predicted"/>
<dbReference type="EMBL" id="BOON01000050">
    <property type="protein sequence ID" value="GII25371.1"/>
    <property type="molecule type" value="Genomic_DNA"/>
</dbReference>
<dbReference type="InterPro" id="IPR051024">
    <property type="entry name" value="GlcNAc_Chitin_IntDeg"/>
</dbReference>
<evidence type="ECO:0000313" key="6">
    <source>
        <dbReference type="EMBL" id="GII25371.1"/>
    </source>
</evidence>
<dbReference type="AlphaFoldDB" id="A0A8J3X2X7"/>